<dbReference type="NCBIfam" id="NF006375">
    <property type="entry name" value="PRK08609.1"/>
    <property type="match status" value="1"/>
</dbReference>
<dbReference type="CDD" id="cd07436">
    <property type="entry name" value="PHP_PolX"/>
    <property type="match status" value="1"/>
</dbReference>
<evidence type="ECO:0000256" key="15">
    <source>
        <dbReference type="ARBA" id="ARBA00023204"/>
    </source>
</evidence>
<comment type="catalytic activity">
    <reaction evidence="19">
        <text>a 5'-end 2'-deoxyribose-2'-deoxyribonucleotide-DNA = (2E,4S)-4-hydroxypenten-2-al-5-phosphate + a 5'-end 5'-phospho-2'-deoxyribonucleoside-DNA + H(+)</text>
        <dbReference type="Rhea" id="RHEA:76255"/>
        <dbReference type="Rhea" id="RHEA-COMP:13180"/>
        <dbReference type="Rhea" id="RHEA-COMP:18657"/>
        <dbReference type="ChEBI" id="CHEBI:15378"/>
        <dbReference type="ChEBI" id="CHEBI:136412"/>
        <dbReference type="ChEBI" id="CHEBI:195194"/>
        <dbReference type="ChEBI" id="CHEBI:195195"/>
    </reaction>
</comment>
<comment type="subcellular location">
    <subcellularLocation>
        <location evidence="2">Cytoplasm</location>
    </subcellularLocation>
</comment>
<evidence type="ECO:0000256" key="18">
    <source>
        <dbReference type="ARBA" id="ARBA00044632"/>
    </source>
</evidence>
<dbReference type="InterPro" id="IPR002008">
    <property type="entry name" value="DNA_pol_X_beta-like"/>
</dbReference>
<dbReference type="SMART" id="SM00483">
    <property type="entry name" value="POLXc"/>
    <property type="match status" value="1"/>
</dbReference>
<comment type="cofactor">
    <cofactor evidence="1">
        <name>Mg(2+)</name>
        <dbReference type="ChEBI" id="CHEBI:18420"/>
    </cofactor>
</comment>
<dbReference type="InterPro" id="IPR037160">
    <property type="entry name" value="DNA_Pol_thumb_sf"/>
</dbReference>
<comment type="catalytic activity">
    <reaction evidence="21">
        <text>DNA(n) + a 2'-deoxyribonucleoside 5'-triphosphate = DNA(n+1) + diphosphate</text>
        <dbReference type="Rhea" id="RHEA:22508"/>
        <dbReference type="Rhea" id="RHEA-COMP:17339"/>
        <dbReference type="Rhea" id="RHEA-COMP:17340"/>
        <dbReference type="ChEBI" id="CHEBI:33019"/>
        <dbReference type="ChEBI" id="CHEBI:61560"/>
        <dbReference type="ChEBI" id="CHEBI:173112"/>
        <dbReference type="EC" id="2.7.7.7"/>
    </reaction>
</comment>
<evidence type="ECO:0000256" key="17">
    <source>
        <dbReference type="ARBA" id="ARBA00035726"/>
    </source>
</evidence>
<dbReference type="OrthoDB" id="8999at2157"/>
<comment type="catalytic activity">
    <reaction evidence="18">
        <text>2'-deoxyribonucleotide-(2'-deoxyribose 5'-phosphate)-2'-deoxyribonucleotide-DNA = a 3'-end 2'-deoxyribonucleotide-(2,3-dehydro-2,3-deoxyribose 5'-phosphate)-DNA + a 5'-end 5'-phospho-2'-deoxyribonucleoside-DNA + H(+)</text>
        <dbReference type="Rhea" id="RHEA:66592"/>
        <dbReference type="Rhea" id="RHEA-COMP:13180"/>
        <dbReference type="Rhea" id="RHEA-COMP:16897"/>
        <dbReference type="Rhea" id="RHEA-COMP:17067"/>
        <dbReference type="ChEBI" id="CHEBI:15378"/>
        <dbReference type="ChEBI" id="CHEBI:136412"/>
        <dbReference type="ChEBI" id="CHEBI:157695"/>
        <dbReference type="ChEBI" id="CHEBI:167181"/>
        <dbReference type="EC" id="4.2.99.18"/>
    </reaction>
</comment>
<dbReference type="InterPro" id="IPR029398">
    <property type="entry name" value="PolB_thumb"/>
</dbReference>
<keyword evidence="8" id="KW-0808">Transferase</keyword>
<dbReference type="Pfam" id="PF14716">
    <property type="entry name" value="HHH_8"/>
    <property type="match status" value="1"/>
</dbReference>
<dbReference type="GO" id="GO:0140078">
    <property type="term" value="F:class I DNA-(apurinic or apyrimidinic site) endonuclease activity"/>
    <property type="evidence" value="ECO:0007669"/>
    <property type="project" value="UniProtKB-EC"/>
</dbReference>
<proteinExistence type="predicted"/>
<comment type="function">
    <text evidence="20">Repair polymerase that plays a key role in base-excision repair. During this process, the damaged base is excised by specific DNA glycosylases, the DNA backbone is nicked at the abasic site by an apurinic/apyrimidic (AP) endonuclease, and POLB removes 5'-deoxyribose-phosphate from the preincised AP site acting as a 5'-deoxyribose-phosphate lyase (5'-dRP lyase); through its DNA polymerase activity, it adds one nucleotide to the 3' end of the arising single-nucleotide gap. Conducts 'gap-filling' DNA synthesis in a stepwise distributive fashion rather than in a processive fashion as for other DNA polymerases. It is also able to cleave sugar-phosphate bonds 3' to an intact AP site, acting as an AP lyase.</text>
</comment>
<evidence type="ECO:0000313" key="26">
    <source>
        <dbReference type="Proteomes" id="UP000199079"/>
    </source>
</evidence>
<evidence type="ECO:0000256" key="16">
    <source>
        <dbReference type="ARBA" id="ARBA00035717"/>
    </source>
</evidence>
<protein>
    <recommendedName>
        <fullName evidence="5">DNA polymerase beta</fullName>
        <ecNumber evidence="3">2.7.7.7</ecNumber>
        <ecNumber evidence="4">4.2.99.18</ecNumber>
    </recommendedName>
    <alternativeName>
        <fullName evidence="16">5'-deoxyribose-phosphate lyase</fullName>
    </alternativeName>
    <alternativeName>
        <fullName evidence="17">AP lyase</fullName>
    </alternativeName>
</protein>
<dbReference type="PANTHER" id="PTHR36928">
    <property type="entry name" value="PHOSPHATASE YCDX-RELATED"/>
    <property type="match status" value="1"/>
</dbReference>
<feature type="domain" description="Helix-hairpin-helix DNA-binding motif class 1" evidence="22">
    <location>
        <begin position="53"/>
        <end position="72"/>
    </location>
</feature>
<evidence type="ECO:0000256" key="10">
    <source>
        <dbReference type="ARBA" id="ARBA00022705"/>
    </source>
</evidence>
<dbReference type="InterPro" id="IPR022311">
    <property type="entry name" value="PolX-like"/>
</dbReference>
<dbReference type="Gene3D" id="1.10.150.110">
    <property type="entry name" value="DNA polymerase beta, N-terminal domain-like"/>
    <property type="match status" value="1"/>
</dbReference>
<dbReference type="GO" id="GO:0003887">
    <property type="term" value="F:DNA-directed DNA polymerase activity"/>
    <property type="evidence" value="ECO:0007669"/>
    <property type="project" value="UniProtKB-KW"/>
</dbReference>
<sequence length="582" mass="62277">MSRNDEVASVLEEFADRLEATGVEYKPTAYRRAAENVRTHPTPIETLVEEGEEAVRGIDRVGDAIAAKIVEYVQTGSIEELEELRSELPVEIGALTRVEGVGPKTVGTLYEELGITTLDELAAAAEAGEIREVPGFGETTEENIRENVPFARQAQERERLGDARPVADAAVTYLADADPVATLEICGSIRRWRDTIGDVDLLVGSDDREATVAAFTDWPEADAVIEAGTNKASVRADGLRVDLRVVAVAEFGAALQYFTGSRDHNIAVRNRALDRGLKVNEYGVFDVSDVSDPDAGQRVGDRIAGETEAGVYEALDMAWIPPELRENRGEVAAAAAGNLPALIEEGDVRGDLHTHTDWSDGENSIETMVAAAADRGYDYHAVTDHATGPGVFGNTGLDPADLAEQADAVEAVRENAPIPVFHGVEANITADGDLATDEETLADLDLVVASPHSALGTNDDATDRLSKAIEHSEVDVLGHPTGRLINSREGLTVDFERLAEAAAREGVAIEVNANPARLDANGEAVHAAVEAGATIAINTDAHTPREFDHIRYGVHTARRGWAEHADVLNARSADGVRSFLEE</sequence>
<dbReference type="InterPro" id="IPR050243">
    <property type="entry name" value="PHP_phosphatase"/>
</dbReference>
<dbReference type="InterPro" id="IPR047967">
    <property type="entry name" value="PolX_PHP"/>
</dbReference>
<evidence type="ECO:0000256" key="8">
    <source>
        <dbReference type="ARBA" id="ARBA00022679"/>
    </source>
</evidence>
<dbReference type="InterPro" id="IPR016195">
    <property type="entry name" value="Pol/histidinol_Pase-like"/>
</dbReference>
<dbReference type="InterPro" id="IPR004013">
    <property type="entry name" value="PHP_dom"/>
</dbReference>
<evidence type="ECO:0000259" key="22">
    <source>
        <dbReference type="SMART" id="SM00278"/>
    </source>
</evidence>
<evidence type="ECO:0000256" key="1">
    <source>
        <dbReference type="ARBA" id="ARBA00001946"/>
    </source>
</evidence>
<name>A0A1H3IHV8_9EURY</name>
<dbReference type="PANTHER" id="PTHR36928:SF1">
    <property type="entry name" value="PHOSPHATASE YCDX-RELATED"/>
    <property type="match status" value="1"/>
</dbReference>
<dbReference type="EC" id="4.2.99.18" evidence="4"/>
<keyword evidence="26" id="KW-1185">Reference proteome</keyword>
<evidence type="ECO:0000256" key="3">
    <source>
        <dbReference type="ARBA" id="ARBA00012417"/>
    </source>
</evidence>
<dbReference type="GO" id="GO:0042578">
    <property type="term" value="F:phosphoric ester hydrolase activity"/>
    <property type="evidence" value="ECO:0007669"/>
    <property type="project" value="TreeGrafter"/>
</dbReference>
<evidence type="ECO:0000256" key="5">
    <source>
        <dbReference type="ARBA" id="ARBA00020020"/>
    </source>
</evidence>
<dbReference type="SUPFAM" id="SSF158702">
    <property type="entry name" value="Sec63 N-terminal domain-like"/>
    <property type="match status" value="1"/>
</dbReference>
<dbReference type="Proteomes" id="UP000199079">
    <property type="component" value="Unassembled WGS sequence"/>
</dbReference>
<dbReference type="AlphaFoldDB" id="A0A1H3IHV8"/>
<keyword evidence="14" id="KW-0915">Sodium</keyword>
<evidence type="ECO:0000256" key="9">
    <source>
        <dbReference type="ARBA" id="ARBA00022695"/>
    </source>
</evidence>
<dbReference type="GO" id="GO:0005829">
    <property type="term" value="C:cytosol"/>
    <property type="evidence" value="ECO:0007669"/>
    <property type="project" value="TreeGrafter"/>
</dbReference>
<reference evidence="26" key="1">
    <citation type="submission" date="2016-10" db="EMBL/GenBank/DDBJ databases">
        <authorList>
            <person name="Varghese N."/>
            <person name="Submissions S."/>
        </authorList>
    </citation>
    <scope>NUCLEOTIDE SEQUENCE [LARGE SCALE GENOMIC DNA]</scope>
    <source>
        <strain evidence="26">DC30,IBRC 10041,KCTC 4046</strain>
    </source>
</reference>
<keyword evidence="11" id="KW-0227">DNA damage</keyword>
<dbReference type="InterPro" id="IPR003583">
    <property type="entry name" value="Hlx-hairpin-Hlx_DNA-bd_motif"/>
</dbReference>
<dbReference type="Gene3D" id="3.30.460.10">
    <property type="entry name" value="Beta Polymerase, domain 2"/>
    <property type="match status" value="1"/>
</dbReference>
<dbReference type="SUPFAM" id="SSF47802">
    <property type="entry name" value="DNA polymerase beta, N-terminal domain-like"/>
    <property type="match status" value="1"/>
</dbReference>
<dbReference type="Pfam" id="PF14520">
    <property type="entry name" value="HHH_5"/>
    <property type="match status" value="1"/>
</dbReference>
<evidence type="ECO:0000256" key="19">
    <source>
        <dbReference type="ARBA" id="ARBA00044678"/>
    </source>
</evidence>
<dbReference type="GO" id="GO:0008270">
    <property type="term" value="F:zinc ion binding"/>
    <property type="evidence" value="ECO:0007669"/>
    <property type="project" value="TreeGrafter"/>
</dbReference>
<evidence type="ECO:0000256" key="13">
    <source>
        <dbReference type="ARBA" id="ARBA00022932"/>
    </source>
</evidence>
<dbReference type="Gene3D" id="3.30.210.10">
    <property type="entry name" value="DNA polymerase, thumb domain"/>
    <property type="match status" value="1"/>
</dbReference>
<evidence type="ECO:0000256" key="20">
    <source>
        <dbReference type="ARBA" id="ARBA00045548"/>
    </source>
</evidence>
<keyword evidence="6" id="KW-0488">Methylation</keyword>
<dbReference type="GO" id="GO:0003677">
    <property type="term" value="F:DNA binding"/>
    <property type="evidence" value="ECO:0007669"/>
    <property type="project" value="InterPro"/>
</dbReference>
<dbReference type="Pfam" id="PF02811">
    <property type="entry name" value="PHP"/>
    <property type="match status" value="1"/>
</dbReference>
<gene>
    <name evidence="25" type="ORF">SAMN05216564_104134</name>
</gene>
<dbReference type="GO" id="GO:0006281">
    <property type="term" value="P:DNA repair"/>
    <property type="evidence" value="ECO:0007669"/>
    <property type="project" value="UniProtKB-KW"/>
</dbReference>
<dbReference type="Gene3D" id="1.10.150.20">
    <property type="entry name" value="5' to 3' exonuclease, C-terminal subdomain"/>
    <property type="match status" value="1"/>
</dbReference>
<accession>A0A1H3IHV8</accession>
<dbReference type="InterPro" id="IPR010996">
    <property type="entry name" value="HHH_MUS81"/>
</dbReference>
<keyword evidence="9" id="KW-0548">Nucleotidyltransferase</keyword>
<keyword evidence="10" id="KW-0235">DNA replication</keyword>
<keyword evidence="15" id="KW-0234">DNA repair</keyword>
<dbReference type="Pfam" id="PF14791">
    <property type="entry name" value="DNA_pol_B_thumb"/>
    <property type="match status" value="1"/>
</dbReference>
<organism evidence="25 26">
    <name type="scientific">Halopenitus persicus</name>
    <dbReference type="NCBI Taxonomy" id="1048396"/>
    <lineage>
        <taxon>Archaea</taxon>
        <taxon>Methanobacteriati</taxon>
        <taxon>Methanobacteriota</taxon>
        <taxon>Stenosarchaea group</taxon>
        <taxon>Halobacteria</taxon>
        <taxon>Halobacteriales</taxon>
        <taxon>Haloferacaceae</taxon>
        <taxon>Halopenitus</taxon>
    </lineage>
</organism>
<evidence type="ECO:0000259" key="23">
    <source>
        <dbReference type="SMART" id="SM00481"/>
    </source>
</evidence>
<evidence type="ECO:0000259" key="24">
    <source>
        <dbReference type="SMART" id="SM00483"/>
    </source>
</evidence>
<evidence type="ECO:0000256" key="6">
    <source>
        <dbReference type="ARBA" id="ARBA00022481"/>
    </source>
</evidence>
<dbReference type="CDD" id="cd00141">
    <property type="entry name" value="NT_POLXc"/>
    <property type="match status" value="1"/>
</dbReference>
<dbReference type="SMART" id="SM00481">
    <property type="entry name" value="POLIIIAc"/>
    <property type="match status" value="1"/>
</dbReference>
<feature type="domain" description="Helix-hairpin-helix DNA-binding motif class 1" evidence="22">
    <location>
        <begin position="128"/>
        <end position="147"/>
    </location>
</feature>
<dbReference type="EC" id="2.7.7.7" evidence="3"/>
<evidence type="ECO:0000256" key="11">
    <source>
        <dbReference type="ARBA" id="ARBA00022763"/>
    </source>
</evidence>
<feature type="domain" description="Helix-hairpin-helix DNA-binding motif class 1" evidence="22">
    <location>
        <begin position="93"/>
        <end position="112"/>
    </location>
</feature>
<dbReference type="SMART" id="SM00278">
    <property type="entry name" value="HhH1"/>
    <property type="match status" value="3"/>
</dbReference>
<evidence type="ECO:0000256" key="14">
    <source>
        <dbReference type="ARBA" id="ARBA00023053"/>
    </source>
</evidence>
<evidence type="ECO:0000256" key="2">
    <source>
        <dbReference type="ARBA" id="ARBA00004496"/>
    </source>
</evidence>
<dbReference type="Gene3D" id="3.20.20.140">
    <property type="entry name" value="Metal-dependent hydrolases"/>
    <property type="match status" value="1"/>
</dbReference>
<dbReference type="InterPro" id="IPR002054">
    <property type="entry name" value="DNA-dir_DNA_pol_X"/>
</dbReference>
<dbReference type="SUPFAM" id="SSF89550">
    <property type="entry name" value="PHP domain-like"/>
    <property type="match status" value="1"/>
</dbReference>
<dbReference type="EMBL" id="FNPC01000004">
    <property type="protein sequence ID" value="SDY27251.1"/>
    <property type="molecule type" value="Genomic_DNA"/>
</dbReference>
<keyword evidence="7" id="KW-0237">DNA synthesis</keyword>
<keyword evidence="13" id="KW-0239">DNA-directed DNA polymerase</keyword>
<dbReference type="PIRSF" id="PIRSF005047">
    <property type="entry name" value="UCP005047_YshC"/>
    <property type="match status" value="1"/>
</dbReference>
<dbReference type="RefSeq" id="WP_092732024.1">
    <property type="nucleotide sequence ID" value="NZ_FNPC01000004.1"/>
</dbReference>
<feature type="domain" description="DNA-directed DNA polymerase X" evidence="24">
    <location>
        <begin position="1"/>
        <end position="326"/>
    </location>
</feature>
<dbReference type="InterPro" id="IPR027421">
    <property type="entry name" value="DNA_pol_lamdba_lyase_dom_sf"/>
</dbReference>
<evidence type="ECO:0000256" key="4">
    <source>
        <dbReference type="ARBA" id="ARBA00012720"/>
    </source>
</evidence>
<dbReference type="PRINTS" id="PR00870">
    <property type="entry name" value="DNAPOLXBETA"/>
</dbReference>
<evidence type="ECO:0000256" key="7">
    <source>
        <dbReference type="ARBA" id="ARBA00022634"/>
    </source>
</evidence>
<evidence type="ECO:0000256" key="12">
    <source>
        <dbReference type="ARBA" id="ARBA00022843"/>
    </source>
</evidence>
<dbReference type="InterPro" id="IPR043519">
    <property type="entry name" value="NT_sf"/>
</dbReference>
<keyword evidence="12" id="KW-0832">Ubl conjugation</keyword>
<dbReference type="InterPro" id="IPR003141">
    <property type="entry name" value="Pol/His_phosphatase_N"/>
</dbReference>
<evidence type="ECO:0000256" key="21">
    <source>
        <dbReference type="ARBA" id="ARBA00049244"/>
    </source>
</evidence>
<feature type="domain" description="Polymerase/histidinol phosphatase N-terminal" evidence="23">
    <location>
        <begin position="350"/>
        <end position="430"/>
    </location>
</feature>
<dbReference type="SUPFAM" id="SSF81301">
    <property type="entry name" value="Nucleotidyltransferase"/>
    <property type="match status" value="1"/>
</dbReference>
<evidence type="ECO:0000313" key="25">
    <source>
        <dbReference type="EMBL" id="SDY27251.1"/>
    </source>
</evidence>